<dbReference type="InterPro" id="IPR001638">
    <property type="entry name" value="Solute-binding_3/MltF_N"/>
</dbReference>
<dbReference type="CDD" id="cd01004">
    <property type="entry name" value="PBP2_MidA_like"/>
    <property type="match status" value="1"/>
</dbReference>
<dbReference type="PANTHER" id="PTHR35936:SF17">
    <property type="entry name" value="ARGININE-BINDING EXTRACELLULAR PROTEIN ARTP"/>
    <property type="match status" value="1"/>
</dbReference>
<feature type="domain" description="Solute-binding protein family 3/N-terminal" evidence="4">
    <location>
        <begin position="70"/>
        <end position="303"/>
    </location>
</feature>
<evidence type="ECO:0000313" key="5">
    <source>
        <dbReference type="EMBL" id="GAA0899420.1"/>
    </source>
</evidence>
<feature type="chain" id="PRO_5047041577" evidence="3">
    <location>
        <begin position="23"/>
        <end position="322"/>
    </location>
</feature>
<dbReference type="PROSITE" id="PS51257">
    <property type="entry name" value="PROKAR_LIPOPROTEIN"/>
    <property type="match status" value="1"/>
</dbReference>
<name>A0ABN1NA31_9PSEU</name>
<dbReference type="PANTHER" id="PTHR35936">
    <property type="entry name" value="MEMBRANE-BOUND LYTIC MUREIN TRANSGLYCOSYLASE F"/>
    <property type="match status" value="1"/>
</dbReference>
<dbReference type="SMART" id="SM00062">
    <property type="entry name" value="PBPb"/>
    <property type="match status" value="1"/>
</dbReference>
<dbReference type="RefSeq" id="WP_343945427.1">
    <property type="nucleotide sequence ID" value="NZ_BAAAHP010000207.1"/>
</dbReference>
<dbReference type="EMBL" id="BAAAHP010000207">
    <property type="protein sequence ID" value="GAA0899420.1"/>
    <property type="molecule type" value="Genomic_DNA"/>
</dbReference>
<keyword evidence="1 3" id="KW-0732">Signal</keyword>
<evidence type="ECO:0000256" key="2">
    <source>
        <dbReference type="SAM" id="MobiDB-lite"/>
    </source>
</evidence>
<evidence type="ECO:0000256" key="1">
    <source>
        <dbReference type="ARBA" id="ARBA00022729"/>
    </source>
</evidence>
<evidence type="ECO:0000313" key="6">
    <source>
        <dbReference type="Proteomes" id="UP001499967"/>
    </source>
</evidence>
<dbReference type="Gene3D" id="3.40.190.10">
    <property type="entry name" value="Periplasmic binding protein-like II"/>
    <property type="match status" value="2"/>
</dbReference>
<dbReference type="Pfam" id="PF00497">
    <property type="entry name" value="SBP_bac_3"/>
    <property type="match status" value="1"/>
</dbReference>
<protein>
    <submittedName>
        <fullName evidence="5">ABC transporter substrate-binding protein</fullName>
    </submittedName>
</protein>
<keyword evidence="6" id="KW-1185">Reference proteome</keyword>
<evidence type="ECO:0000256" key="3">
    <source>
        <dbReference type="SAM" id="SignalP"/>
    </source>
</evidence>
<evidence type="ECO:0000259" key="4">
    <source>
        <dbReference type="SMART" id="SM00062"/>
    </source>
</evidence>
<feature type="signal peptide" evidence="3">
    <location>
        <begin position="1"/>
        <end position="22"/>
    </location>
</feature>
<reference evidence="5 6" key="1">
    <citation type="journal article" date="2019" name="Int. J. Syst. Evol. Microbiol.">
        <title>The Global Catalogue of Microorganisms (GCM) 10K type strain sequencing project: providing services to taxonomists for standard genome sequencing and annotation.</title>
        <authorList>
            <consortium name="The Broad Institute Genomics Platform"/>
            <consortium name="The Broad Institute Genome Sequencing Center for Infectious Disease"/>
            <person name="Wu L."/>
            <person name="Ma J."/>
        </authorList>
    </citation>
    <scope>NUCLEOTIDE SEQUENCE [LARGE SCALE GENOMIC DNA]</scope>
    <source>
        <strain evidence="5 6">JCM 11117</strain>
    </source>
</reference>
<accession>A0ABN1NA31</accession>
<sequence length="322" mass="34111">MSRLSRSIVAAALLALASVACAGPDPDQTGAPSAPAGAAVNTSPEQNRVRAEKVDAIAALVPQPIRERGELVVGTTGAGNPPLSFRADDDTTVIGAEPDIAQLVADVLGLELRLEPTSWENLFLAIESGQYDAGFSNITVTEERKDKYDFATYRVDTVSFEVRTDSGIERIAEPKDVAGLTISVSSGTNQEEILLRWDEQNRAAGLAPVEFQYYQNVGDYYLALDSGRIDAYFGPNPSLAYHAAVSGTTKIVGSVSGGGDVEADIAAMTRKDNGLVAPLEQALDTVIADGRYAEVLERWKLTSEAVADSEVNPPGLPRKAAS</sequence>
<proteinExistence type="predicted"/>
<dbReference type="SUPFAM" id="SSF53850">
    <property type="entry name" value="Periplasmic binding protein-like II"/>
    <property type="match status" value="1"/>
</dbReference>
<feature type="region of interest" description="Disordered" evidence="2">
    <location>
        <begin position="27"/>
        <end position="47"/>
    </location>
</feature>
<organism evidence="5 6">
    <name type="scientific">Pseudonocardia zijingensis</name>
    <dbReference type="NCBI Taxonomy" id="153376"/>
    <lineage>
        <taxon>Bacteria</taxon>
        <taxon>Bacillati</taxon>
        <taxon>Actinomycetota</taxon>
        <taxon>Actinomycetes</taxon>
        <taxon>Pseudonocardiales</taxon>
        <taxon>Pseudonocardiaceae</taxon>
        <taxon>Pseudonocardia</taxon>
    </lineage>
</organism>
<comment type="caution">
    <text evidence="5">The sequence shown here is derived from an EMBL/GenBank/DDBJ whole genome shotgun (WGS) entry which is preliminary data.</text>
</comment>
<dbReference type="Proteomes" id="UP001499967">
    <property type="component" value="Unassembled WGS sequence"/>
</dbReference>
<gene>
    <name evidence="5" type="ORF">GCM10009559_63920</name>
</gene>